<dbReference type="GO" id="GO:0019367">
    <property type="term" value="P:fatty acid elongation, saturated fatty acid"/>
    <property type="evidence" value="ECO:0007669"/>
    <property type="project" value="TreeGrafter"/>
</dbReference>
<evidence type="ECO:0000256" key="4">
    <source>
        <dbReference type="ARBA" id="ARBA00022692"/>
    </source>
</evidence>
<dbReference type="PANTHER" id="PTHR11157:SF169">
    <property type="entry name" value="ELONGATION OF FATTY ACIDS PROTEIN"/>
    <property type="match status" value="1"/>
</dbReference>
<keyword evidence="2 10" id="KW-0444">Lipid biosynthesis</keyword>
<keyword evidence="9 10" id="KW-0275">Fatty acid biosynthesis</keyword>
<comment type="caution">
    <text evidence="11">The sequence shown here is derived from an EMBL/GenBank/DDBJ whole genome shotgun (WGS) entry which is preliminary data.</text>
</comment>
<proteinExistence type="inferred from homology"/>
<comment type="subcellular location">
    <subcellularLocation>
        <location evidence="1">Membrane</location>
        <topology evidence="1">Multi-pass membrane protein</topology>
    </subcellularLocation>
</comment>
<dbReference type="GO" id="GO:0034625">
    <property type="term" value="P:fatty acid elongation, monounsaturated fatty acid"/>
    <property type="evidence" value="ECO:0007669"/>
    <property type="project" value="TreeGrafter"/>
</dbReference>
<evidence type="ECO:0000256" key="6">
    <source>
        <dbReference type="ARBA" id="ARBA00022989"/>
    </source>
</evidence>
<keyword evidence="3 10" id="KW-0808">Transferase</keyword>
<dbReference type="GO" id="GO:0009922">
    <property type="term" value="F:fatty acid elongase activity"/>
    <property type="evidence" value="ECO:0007669"/>
    <property type="project" value="InterPro"/>
</dbReference>
<comment type="catalytic activity">
    <reaction evidence="10">
        <text>an acyl-CoA + malonyl-CoA + H(+) = a 3-oxoacyl-CoA + CO2 + CoA</text>
        <dbReference type="Rhea" id="RHEA:50252"/>
        <dbReference type="ChEBI" id="CHEBI:15378"/>
        <dbReference type="ChEBI" id="CHEBI:16526"/>
        <dbReference type="ChEBI" id="CHEBI:57287"/>
        <dbReference type="ChEBI" id="CHEBI:57384"/>
        <dbReference type="ChEBI" id="CHEBI:58342"/>
        <dbReference type="ChEBI" id="CHEBI:90726"/>
    </reaction>
    <physiologicalReaction direction="left-to-right" evidence="10">
        <dbReference type="Rhea" id="RHEA:50253"/>
    </physiologicalReaction>
</comment>
<keyword evidence="12" id="KW-1185">Reference proteome</keyword>
<dbReference type="GO" id="GO:0034626">
    <property type="term" value="P:fatty acid elongation, polyunsaturated fatty acid"/>
    <property type="evidence" value="ECO:0007669"/>
    <property type="project" value="TreeGrafter"/>
</dbReference>
<comment type="similarity">
    <text evidence="10">Belongs to the ELO family.</text>
</comment>
<evidence type="ECO:0000256" key="3">
    <source>
        <dbReference type="ARBA" id="ARBA00022679"/>
    </source>
</evidence>
<gene>
    <name evidence="11" type="ORF">B0T17DRAFT_591256</name>
</gene>
<dbReference type="PANTHER" id="PTHR11157">
    <property type="entry name" value="FATTY ACID ACYL TRANSFERASE-RELATED"/>
    <property type="match status" value="1"/>
</dbReference>
<name>A0AA39WTK7_9PEZI</name>
<feature type="transmembrane region" description="Helical" evidence="10">
    <location>
        <begin position="91"/>
        <end position="112"/>
    </location>
</feature>
<evidence type="ECO:0000256" key="7">
    <source>
        <dbReference type="ARBA" id="ARBA00023098"/>
    </source>
</evidence>
<dbReference type="AlphaFoldDB" id="A0AA39WTK7"/>
<feature type="transmembrane region" description="Helical" evidence="10">
    <location>
        <begin position="359"/>
        <end position="378"/>
    </location>
</feature>
<evidence type="ECO:0000256" key="1">
    <source>
        <dbReference type="ARBA" id="ARBA00004141"/>
    </source>
</evidence>
<dbReference type="InterPro" id="IPR002076">
    <property type="entry name" value="ELO_fam"/>
</dbReference>
<keyword evidence="5 10" id="KW-0276">Fatty acid metabolism</keyword>
<protein>
    <recommendedName>
        <fullName evidence="10">Elongation of fatty acids protein</fullName>
        <ecNumber evidence="10">2.3.1.-</ecNumber>
    </recommendedName>
</protein>
<evidence type="ECO:0000313" key="12">
    <source>
        <dbReference type="Proteomes" id="UP001174934"/>
    </source>
</evidence>
<evidence type="ECO:0000313" key="11">
    <source>
        <dbReference type="EMBL" id="KAK0621355.1"/>
    </source>
</evidence>
<keyword evidence="4 10" id="KW-0812">Transmembrane</keyword>
<evidence type="ECO:0000256" key="10">
    <source>
        <dbReference type="RuleBase" id="RU361115"/>
    </source>
</evidence>
<feature type="transmembrane region" description="Helical" evidence="10">
    <location>
        <begin position="282"/>
        <end position="302"/>
    </location>
</feature>
<evidence type="ECO:0000256" key="2">
    <source>
        <dbReference type="ARBA" id="ARBA00022516"/>
    </source>
</evidence>
<accession>A0AA39WTK7</accession>
<evidence type="ECO:0000256" key="8">
    <source>
        <dbReference type="ARBA" id="ARBA00023136"/>
    </source>
</evidence>
<dbReference type="GO" id="GO:0005789">
    <property type="term" value="C:endoplasmic reticulum membrane"/>
    <property type="evidence" value="ECO:0007669"/>
    <property type="project" value="TreeGrafter"/>
</dbReference>
<organism evidence="11 12">
    <name type="scientific">Bombardia bombarda</name>
    <dbReference type="NCBI Taxonomy" id="252184"/>
    <lineage>
        <taxon>Eukaryota</taxon>
        <taxon>Fungi</taxon>
        <taxon>Dikarya</taxon>
        <taxon>Ascomycota</taxon>
        <taxon>Pezizomycotina</taxon>
        <taxon>Sordariomycetes</taxon>
        <taxon>Sordariomycetidae</taxon>
        <taxon>Sordariales</taxon>
        <taxon>Lasiosphaeriaceae</taxon>
        <taxon>Bombardia</taxon>
    </lineage>
</organism>
<dbReference type="EMBL" id="JAULSR010000004">
    <property type="protein sequence ID" value="KAK0621355.1"/>
    <property type="molecule type" value="Genomic_DNA"/>
</dbReference>
<keyword evidence="7 10" id="KW-0443">Lipid metabolism</keyword>
<dbReference type="Pfam" id="PF01151">
    <property type="entry name" value="ELO"/>
    <property type="match status" value="1"/>
</dbReference>
<keyword evidence="6 10" id="KW-1133">Transmembrane helix</keyword>
<dbReference type="GO" id="GO:0042761">
    <property type="term" value="P:very long-chain fatty acid biosynthetic process"/>
    <property type="evidence" value="ECO:0007669"/>
    <property type="project" value="TreeGrafter"/>
</dbReference>
<comment type="caution">
    <text evidence="10">Lacks conserved residue(s) required for the propagation of feature annotation.</text>
</comment>
<dbReference type="Proteomes" id="UP001174934">
    <property type="component" value="Unassembled WGS sequence"/>
</dbReference>
<dbReference type="GO" id="GO:0030148">
    <property type="term" value="P:sphingolipid biosynthetic process"/>
    <property type="evidence" value="ECO:0007669"/>
    <property type="project" value="TreeGrafter"/>
</dbReference>
<evidence type="ECO:0000256" key="5">
    <source>
        <dbReference type="ARBA" id="ARBA00022832"/>
    </source>
</evidence>
<evidence type="ECO:0000256" key="9">
    <source>
        <dbReference type="ARBA" id="ARBA00023160"/>
    </source>
</evidence>
<keyword evidence="8 10" id="KW-0472">Membrane</keyword>
<reference evidence="11" key="1">
    <citation type="submission" date="2023-06" db="EMBL/GenBank/DDBJ databases">
        <title>Genome-scale phylogeny and comparative genomics of the fungal order Sordariales.</title>
        <authorList>
            <consortium name="Lawrence Berkeley National Laboratory"/>
            <person name="Hensen N."/>
            <person name="Bonometti L."/>
            <person name="Westerberg I."/>
            <person name="Brannstrom I.O."/>
            <person name="Guillou S."/>
            <person name="Cros-Aarteil S."/>
            <person name="Calhoun S."/>
            <person name="Haridas S."/>
            <person name="Kuo A."/>
            <person name="Mondo S."/>
            <person name="Pangilinan J."/>
            <person name="Riley R."/>
            <person name="LaButti K."/>
            <person name="Andreopoulos B."/>
            <person name="Lipzen A."/>
            <person name="Chen C."/>
            <person name="Yanf M."/>
            <person name="Daum C."/>
            <person name="Ng V."/>
            <person name="Clum A."/>
            <person name="Steindorff A."/>
            <person name="Ohm R."/>
            <person name="Martin F."/>
            <person name="Silar P."/>
            <person name="Natvig D."/>
            <person name="Lalanne C."/>
            <person name="Gautier V."/>
            <person name="Ament-velasquez S.L."/>
            <person name="Kruys A."/>
            <person name="Hutchinson M.I."/>
            <person name="Powell A.J."/>
            <person name="Barry K."/>
            <person name="Miller A.N."/>
            <person name="Grigoriev I.V."/>
            <person name="Debuchy R."/>
            <person name="Gladieux P."/>
            <person name="Thoren M.H."/>
            <person name="Johannesson H."/>
        </authorList>
    </citation>
    <scope>NUCLEOTIDE SEQUENCE</scope>
    <source>
        <strain evidence="11">SMH3391-2</strain>
    </source>
</reference>
<dbReference type="EC" id="2.3.1.-" evidence="10"/>
<feature type="transmembrane region" description="Helical" evidence="10">
    <location>
        <begin position="242"/>
        <end position="262"/>
    </location>
</feature>
<sequence length="458" mass="50803">MAFEASAFLGLPSPSLFKFPPGSEPSFVTPPPPASLASAPPFDIPNHIYQAVLDPRVPITIAVVYAITAKLCNVYNKSTNKKPWAISKYRVFDWFVIAHNVFLAVYSMWTWWGMFNGLRRTMVSPLGPDGLAGYIDSVCQVIGPKGLGNSLFFDEKTQSWFSYNPDVALSTDGTPSAFDTGRMWNEGLAFYGWLFYLSKFYEVLDTFIILAKGKYSSTLQTYHHAGAMMCMWAGMRYMSAPIWLFVFFNSFIHSIMYTYFTVTAFRIRVPLAFKRLLTSLQITQFIVGGSYAMIHSFVSYTIPVAASSSETEAAATASAAVNGSATPILHNDAKIAYTGRKEVPCVTTTGGTFAVWLNVVYLAPLTYLFVSFFIESYLRRSKADKKVSAIKGVDDRRMSNSVIMAEKAGWEAAQKTNREVYGESNEEAIVEDVAAPRVSLRGKPAPKAANGRALRNRQ</sequence>